<dbReference type="EMBL" id="QCZG01000003">
    <property type="protein sequence ID" value="PWA13084.1"/>
    <property type="molecule type" value="Genomic_DNA"/>
</dbReference>
<proteinExistence type="predicted"/>
<dbReference type="Proteomes" id="UP000245998">
    <property type="component" value="Unassembled WGS sequence"/>
</dbReference>
<keyword evidence="1" id="KW-0051">Antiviral defense</keyword>
<gene>
    <name evidence="4" type="primary">cmr6</name>
    <name evidence="4" type="ORF">DCC39_02855</name>
</gene>
<dbReference type="PANTHER" id="PTHR39965:SF1">
    <property type="entry name" value="CRISPR SYSTEM CMR SUBUNIT CMR6"/>
    <property type="match status" value="1"/>
</dbReference>
<evidence type="ECO:0000313" key="4">
    <source>
        <dbReference type="EMBL" id="PWA13084.1"/>
    </source>
</evidence>
<reference evidence="4 5" key="1">
    <citation type="submission" date="2018-04" db="EMBL/GenBank/DDBJ databases">
        <title>Camelliibacillus theae gen. nov., sp. nov., isolated from Pu'er tea.</title>
        <authorList>
            <person name="Niu L."/>
        </authorList>
    </citation>
    <scope>NUCLEOTIDE SEQUENCE [LARGE SCALE GENOMIC DNA]</scope>
    <source>
        <strain evidence="4 5">T8</strain>
    </source>
</reference>
<comment type="caution">
    <text evidence="4">The sequence shown here is derived from an EMBL/GenBank/DDBJ whole genome shotgun (WGS) entry which is preliminary data.</text>
</comment>
<dbReference type="PANTHER" id="PTHR39965">
    <property type="entry name" value="CRISPR SYSTEM CMR SUBUNIT CMR6"/>
    <property type="match status" value="1"/>
</dbReference>
<keyword evidence="5" id="KW-1185">Reference proteome</keyword>
<evidence type="ECO:0000259" key="3">
    <source>
        <dbReference type="Pfam" id="PF03787"/>
    </source>
</evidence>
<sequence>MTYFHPKDLMDVYHIGTTKSQEHVEHLAYKLNYFIEAKRDAKGKLQFDKQKQPISINFHSTQLVEQMLDYRLRQLTYLSQQQIVRIHEGQLISQLVHGLGTSHVTNTAMTIHHVYGIPYLPASSVKGIVRHWFLQTFLKGNEKLVEEKIERSENEEKLYKVYEDVFGSQENRGKVNFFDVYIPSGTLIPDVMTVHFGNYYSSKGKSPASDDNRLKPIPFYVLKSDAPIEFAFSIQKLRKTNSCFSFEELAEIVSDWLKNALSEMGIGSKTASGYGRFSKWKDVTKEKIVNLKQELEREREERVKAEIEKAEAQKQTVLLNSMTEEEKLVYYISHLNANNEQDRQDSKGKYYDSVMKLKNIEAAKALKVYWKQTKDWVEKPKPKKKQEVKVMQLRKLLGEL</sequence>
<dbReference type="InterPro" id="IPR010172">
    <property type="entry name" value="CRISPR-assoc_prot_TM1791"/>
</dbReference>
<organism evidence="4 5">
    <name type="scientific">Pueribacillus theae</name>
    <dbReference type="NCBI Taxonomy" id="2171751"/>
    <lineage>
        <taxon>Bacteria</taxon>
        <taxon>Bacillati</taxon>
        <taxon>Bacillota</taxon>
        <taxon>Bacilli</taxon>
        <taxon>Bacillales</taxon>
        <taxon>Bacillaceae</taxon>
        <taxon>Pueribacillus</taxon>
    </lineage>
</organism>
<feature type="domain" description="CRISPR type III-associated protein" evidence="3">
    <location>
        <begin position="91"/>
        <end position="278"/>
    </location>
</feature>
<evidence type="ECO:0000256" key="1">
    <source>
        <dbReference type="ARBA" id="ARBA00023118"/>
    </source>
</evidence>
<dbReference type="OrthoDB" id="9813956at2"/>
<dbReference type="AlphaFoldDB" id="A0A2U1K788"/>
<protein>
    <submittedName>
        <fullName evidence="4">Type III-B CRISPR module RAMP protein Cmr6</fullName>
    </submittedName>
</protein>
<accession>A0A2U1K788</accession>
<evidence type="ECO:0000313" key="5">
    <source>
        <dbReference type="Proteomes" id="UP000245998"/>
    </source>
</evidence>
<dbReference type="InterPro" id="IPR005537">
    <property type="entry name" value="RAMP_III_fam"/>
</dbReference>
<dbReference type="GO" id="GO:0051607">
    <property type="term" value="P:defense response to virus"/>
    <property type="evidence" value="ECO:0007669"/>
    <property type="project" value="UniProtKB-KW"/>
</dbReference>
<dbReference type="NCBIfam" id="TIGR01898">
    <property type="entry name" value="cas_TM1791_cmr6"/>
    <property type="match status" value="1"/>
</dbReference>
<feature type="coiled-coil region" evidence="2">
    <location>
        <begin position="281"/>
        <end position="320"/>
    </location>
</feature>
<name>A0A2U1K788_9BACI</name>
<evidence type="ECO:0000256" key="2">
    <source>
        <dbReference type="SAM" id="Coils"/>
    </source>
</evidence>
<dbReference type="Pfam" id="PF03787">
    <property type="entry name" value="RAMPs"/>
    <property type="match status" value="1"/>
</dbReference>
<keyword evidence="2" id="KW-0175">Coiled coil</keyword>